<evidence type="ECO:0000256" key="4">
    <source>
        <dbReference type="ARBA" id="ARBA00022989"/>
    </source>
</evidence>
<feature type="transmembrane region" description="Helical" evidence="6">
    <location>
        <begin position="114"/>
        <end position="134"/>
    </location>
</feature>
<name>A0A0D0Q4G2_9RHOB</name>
<feature type="domain" description="Type II secretion system protein GspF" evidence="7">
    <location>
        <begin position="192"/>
        <end position="320"/>
    </location>
</feature>
<dbReference type="InterPro" id="IPR018076">
    <property type="entry name" value="T2SS_GspF_dom"/>
</dbReference>
<dbReference type="GO" id="GO:0005886">
    <property type="term" value="C:plasma membrane"/>
    <property type="evidence" value="ECO:0007669"/>
    <property type="project" value="UniProtKB-SubCell"/>
</dbReference>
<evidence type="ECO:0000256" key="1">
    <source>
        <dbReference type="ARBA" id="ARBA00004651"/>
    </source>
</evidence>
<evidence type="ECO:0000313" key="9">
    <source>
        <dbReference type="Proteomes" id="UP000035100"/>
    </source>
</evidence>
<dbReference type="OrthoDB" id="9810662at2"/>
<dbReference type="Proteomes" id="UP000035100">
    <property type="component" value="Unassembled WGS sequence"/>
</dbReference>
<feature type="transmembrane region" description="Helical" evidence="6">
    <location>
        <begin position="154"/>
        <end position="173"/>
    </location>
</feature>
<dbReference type="EMBL" id="AONG01000009">
    <property type="protein sequence ID" value="KIQ69424.1"/>
    <property type="molecule type" value="Genomic_DNA"/>
</dbReference>
<dbReference type="eggNOG" id="COG2064">
    <property type="taxonomic scope" value="Bacteria"/>
</dbReference>
<accession>A0A0D0Q4G2</accession>
<dbReference type="PANTHER" id="PTHR35007:SF2">
    <property type="entry name" value="PILUS ASSEMBLE PROTEIN"/>
    <property type="match status" value="1"/>
</dbReference>
<dbReference type="RefSeq" id="WP_018303559.1">
    <property type="nucleotide sequence ID" value="NZ_KB902299.1"/>
</dbReference>
<dbReference type="Pfam" id="PF00482">
    <property type="entry name" value="T2SSF"/>
    <property type="match status" value="1"/>
</dbReference>
<keyword evidence="3 6" id="KW-0812">Transmembrane</keyword>
<dbReference type="AlphaFoldDB" id="A0A0D0Q4G2"/>
<gene>
    <name evidence="8" type="ORF">Wenmar_01786</name>
</gene>
<evidence type="ECO:0000256" key="3">
    <source>
        <dbReference type="ARBA" id="ARBA00022692"/>
    </source>
</evidence>
<comment type="caution">
    <text evidence="8">The sequence shown here is derived from an EMBL/GenBank/DDBJ whole genome shotgun (WGS) entry which is preliminary data.</text>
</comment>
<keyword evidence="5 6" id="KW-0472">Membrane</keyword>
<feature type="transmembrane region" description="Helical" evidence="6">
    <location>
        <begin position="20"/>
        <end position="39"/>
    </location>
</feature>
<keyword evidence="2" id="KW-1003">Cell membrane</keyword>
<sequence>MLDLIETFAQRSGLPEQSILIAGLGLGVLMVILGIGALAGERSPAADRIAAIRTERHVSRANRGLLHVQASDPAGIWKAVLPTNLKERADLTRKLARAGLTGPHTLLRFTMVRIALGLVLPAALAGLVILSRQPGVALPFGLSDRLAGLSNLRLFQLVVILVAVGYWAPAKWLNDRAGARQRQIEEAFPNALDLMQVSVEAGLGFDAAMTRVGNELIGISPAIAFEFLTVQRQVQAGRPRDQAMHDMALRSGVDTVRSFANVVSQSMQFGTSMSEALRAYAKEMREVRELRAQEAANKLPVKMSGVLATLMLPALIGLTVGPVVIRYIRFFGS</sequence>
<keyword evidence="4 6" id="KW-1133">Transmembrane helix</keyword>
<proteinExistence type="predicted"/>
<dbReference type="PANTHER" id="PTHR35007">
    <property type="entry name" value="INTEGRAL MEMBRANE PROTEIN-RELATED"/>
    <property type="match status" value="1"/>
</dbReference>
<protein>
    <submittedName>
        <fullName evidence="8">Flp pilus assembly protein TadC</fullName>
    </submittedName>
</protein>
<organism evidence="8 9">
    <name type="scientific">Wenxinia marina DSM 24838</name>
    <dbReference type="NCBI Taxonomy" id="1123501"/>
    <lineage>
        <taxon>Bacteria</taxon>
        <taxon>Pseudomonadati</taxon>
        <taxon>Pseudomonadota</taxon>
        <taxon>Alphaproteobacteria</taxon>
        <taxon>Rhodobacterales</taxon>
        <taxon>Roseobacteraceae</taxon>
        <taxon>Wenxinia</taxon>
    </lineage>
</organism>
<reference evidence="8 9" key="1">
    <citation type="submission" date="2013-01" db="EMBL/GenBank/DDBJ databases">
        <authorList>
            <person name="Fiebig A."/>
            <person name="Goeker M."/>
            <person name="Klenk H.-P.P."/>
        </authorList>
    </citation>
    <scope>NUCLEOTIDE SEQUENCE [LARGE SCALE GENOMIC DNA]</scope>
    <source>
        <strain evidence="8 9">DSM 24838</strain>
    </source>
</reference>
<evidence type="ECO:0000313" key="8">
    <source>
        <dbReference type="EMBL" id="KIQ69424.1"/>
    </source>
</evidence>
<evidence type="ECO:0000259" key="7">
    <source>
        <dbReference type="Pfam" id="PF00482"/>
    </source>
</evidence>
<keyword evidence="9" id="KW-1185">Reference proteome</keyword>
<dbReference type="STRING" id="1123501.Wenmar_01786"/>
<evidence type="ECO:0000256" key="2">
    <source>
        <dbReference type="ARBA" id="ARBA00022475"/>
    </source>
</evidence>
<evidence type="ECO:0000256" key="6">
    <source>
        <dbReference type="SAM" id="Phobius"/>
    </source>
</evidence>
<evidence type="ECO:0000256" key="5">
    <source>
        <dbReference type="ARBA" id="ARBA00023136"/>
    </source>
</evidence>
<comment type="subcellular location">
    <subcellularLocation>
        <location evidence="1">Cell membrane</location>
        <topology evidence="1">Multi-pass membrane protein</topology>
    </subcellularLocation>
</comment>
<feature type="transmembrane region" description="Helical" evidence="6">
    <location>
        <begin position="306"/>
        <end position="328"/>
    </location>
</feature>